<keyword evidence="2" id="KW-1185">Reference proteome</keyword>
<proteinExistence type="predicted"/>
<comment type="caution">
    <text evidence="1">The sequence shown here is derived from an EMBL/GenBank/DDBJ whole genome shotgun (WGS) entry which is preliminary data.</text>
</comment>
<protein>
    <submittedName>
        <fullName evidence="1">Uncharacterized protein</fullName>
    </submittedName>
</protein>
<organism evidence="1 2">
    <name type="scientific">Methanosarcina baikalica</name>
    <dbReference type="NCBI Taxonomy" id="3073890"/>
    <lineage>
        <taxon>Archaea</taxon>
        <taxon>Methanobacteriati</taxon>
        <taxon>Methanobacteriota</taxon>
        <taxon>Stenosarchaea group</taxon>
        <taxon>Methanomicrobia</taxon>
        <taxon>Methanosarcinales</taxon>
        <taxon>Methanosarcinaceae</taxon>
        <taxon>Methanosarcina</taxon>
    </lineage>
</organism>
<dbReference type="RefSeq" id="WP_310575561.1">
    <property type="nucleotide sequence ID" value="NZ_JAVKPK010000022.1"/>
</dbReference>
<dbReference type="EMBL" id="JAVKPK010000022">
    <property type="protein sequence ID" value="MDR7665534.1"/>
    <property type="molecule type" value="Genomic_DNA"/>
</dbReference>
<reference evidence="2" key="1">
    <citation type="submission" date="2023-07" db="EMBL/GenBank/DDBJ databases">
        <title>Whole-genome sequencing of a new Methanosarcina sp. Z-7115.</title>
        <authorList>
            <person name="Zhilina T.N."/>
            <person name="Merkel A.Y."/>
        </authorList>
    </citation>
    <scope>NUCLEOTIDE SEQUENCE [LARGE SCALE GENOMIC DNA]</scope>
    <source>
        <strain evidence="2">Z-7115</strain>
    </source>
</reference>
<evidence type="ECO:0000313" key="2">
    <source>
        <dbReference type="Proteomes" id="UP001246244"/>
    </source>
</evidence>
<accession>A0ABU2D0P3</accession>
<sequence length="60" mass="7004">MEFKLRGLTDLIKFNRGCFEGKGEMAILMEEKDMEQNLDNLLRVPHSAGVYVLRERWSST</sequence>
<dbReference type="Proteomes" id="UP001246244">
    <property type="component" value="Unassembled WGS sequence"/>
</dbReference>
<name>A0ABU2D0P3_9EURY</name>
<evidence type="ECO:0000313" key="1">
    <source>
        <dbReference type="EMBL" id="MDR7665534.1"/>
    </source>
</evidence>
<gene>
    <name evidence="1" type="ORF">RG963_07020</name>
</gene>